<comment type="caution">
    <text evidence="3">The sequence shown here is derived from an EMBL/GenBank/DDBJ whole genome shotgun (WGS) entry which is preliminary data.</text>
</comment>
<accession>A0A6L9MP22</accession>
<feature type="transmembrane region" description="Helical" evidence="1">
    <location>
        <begin position="102"/>
        <end position="126"/>
    </location>
</feature>
<keyword evidence="1" id="KW-0472">Membrane</keyword>
<keyword evidence="1" id="KW-0812">Transmembrane</keyword>
<reference evidence="3 4" key="1">
    <citation type="submission" date="2020-01" db="EMBL/GenBank/DDBJ databases">
        <title>Genomes of bacteria type strains.</title>
        <authorList>
            <person name="Chen J."/>
            <person name="Zhu S."/>
            <person name="Chen J."/>
        </authorList>
    </citation>
    <scope>NUCLEOTIDE SEQUENCE [LARGE SCALE GENOMIC DNA]</scope>
    <source>
        <strain evidence="3 4">KCTC 52919</strain>
    </source>
</reference>
<evidence type="ECO:0000313" key="4">
    <source>
        <dbReference type="Proteomes" id="UP000476332"/>
    </source>
</evidence>
<evidence type="ECO:0000313" key="3">
    <source>
        <dbReference type="EMBL" id="NDV89485.1"/>
    </source>
</evidence>
<feature type="transmembrane region" description="Helical" evidence="1">
    <location>
        <begin position="12"/>
        <end position="30"/>
    </location>
</feature>
<organism evidence="3 4">
    <name type="scientific">Aurantimonas aggregata</name>
    <dbReference type="NCBI Taxonomy" id="2047720"/>
    <lineage>
        <taxon>Bacteria</taxon>
        <taxon>Pseudomonadati</taxon>
        <taxon>Pseudomonadota</taxon>
        <taxon>Alphaproteobacteria</taxon>
        <taxon>Hyphomicrobiales</taxon>
        <taxon>Aurantimonadaceae</taxon>
        <taxon>Aurantimonas</taxon>
    </lineage>
</organism>
<sequence>MTDKSRDLLTGTVLLILALAWMLMVWRTIPAGAGGGDVGPRAFPFLLGGLLALFSAVMVATALRRSDEETATAHTANLSDGEIGDGGGTFTPVPLLLTFGHLIAYGFLMQLIGFVLATLVTVASIMIVCANDRSPLRIFLMSIGVTFGCWLIFGKILGVYLATGSWINLG</sequence>
<proteinExistence type="predicted"/>
<protein>
    <recommendedName>
        <fullName evidence="2">DUF1468 domain-containing protein</fullName>
    </recommendedName>
</protein>
<feature type="transmembrane region" description="Helical" evidence="1">
    <location>
        <begin position="42"/>
        <end position="63"/>
    </location>
</feature>
<feature type="domain" description="DUF1468" evidence="2">
    <location>
        <begin position="11"/>
        <end position="161"/>
    </location>
</feature>
<evidence type="ECO:0000259" key="2">
    <source>
        <dbReference type="Pfam" id="PF07331"/>
    </source>
</evidence>
<dbReference type="InterPro" id="IPR009936">
    <property type="entry name" value="DUF1468"/>
</dbReference>
<evidence type="ECO:0000256" key="1">
    <source>
        <dbReference type="SAM" id="Phobius"/>
    </source>
</evidence>
<dbReference type="Pfam" id="PF07331">
    <property type="entry name" value="TctB"/>
    <property type="match status" value="1"/>
</dbReference>
<dbReference type="EMBL" id="JAAAMJ010000051">
    <property type="protein sequence ID" value="NDV89485.1"/>
    <property type="molecule type" value="Genomic_DNA"/>
</dbReference>
<dbReference type="RefSeq" id="WP_163046330.1">
    <property type="nucleotide sequence ID" value="NZ_JAAAMJ010000051.1"/>
</dbReference>
<keyword evidence="1" id="KW-1133">Transmembrane helix</keyword>
<dbReference type="AlphaFoldDB" id="A0A6L9MP22"/>
<keyword evidence="4" id="KW-1185">Reference proteome</keyword>
<feature type="transmembrane region" description="Helical" evidence="1">
    <location>
        <begin position="138"/>
        <end position="162"/>
    </location>
</feature>
<name>A0A6L9MP22_9HYPH</name>
<dbReference type="Proteomes" id="UP000476332">
    <property type="component" value="Unassembled WGS sequence"/>
</dbReference>
<gene>
    <name evidence="3" type="ORF">GTW51_22855</name>
</gene>